<evidence type="ECO:0000313" key="4">
    <source>
        <dbReference type="Proteomes" id="UP000198964"/>
    </source>
</evidence>
<feature type="domain" description="UspA" evidence="2">
    <location>
        <begin position="241"/>
        <end position="365"/>
    </location>
</feature>
<evidence type="ECO:0000313" key="3">
    <source>
        <dbReference type="EMBL" id="SFE58131.1"/>
    </source>
</evidence>
<dbReference type="SUPFAM" id="SSF52402">
    <property type="entry name" value="Adenine nucleotide alpha hydrolases-like"/>
    <property type="match status" value="2"/>
</dbReference>
<evidence type="ECO:0000259" key="2">
    <source>
        <dbReference type="Pfam" id="PF00582"/>
    </source>
</evidence>
<reference evidence="3 4" key="1">
    <citation type="submission" date="2016-10" db="EMBL/GenBank/DDBJ databases">
        <authorList>
            <person name="de Groot N.N."/>
        </authorList>
    </citation>
    <scope>NUCLEOTIDE SEQUENCE [LARGE SCALE GENOMIC DNA]</scope>
    <source>
        <strain evidence="3 4">CGMCC 1.9156</strain>
    </source>
</reference>
<dbReference type="Proteomes" id="UP000198964">
    <property type="component" value="Unassembled WGS sequence"/>
</dbReference>
<feature type="domain" description="UspA" evidence="2">
    <location>
        <begin position="80"/>
        <end position="229"/>
    </location>
</feature>
<dbReference type="InterPro" id="IPR006016">
    <property type="entry name" value="UspA"/>
</dbReference>
<protein>
    <submittedName>
        <fullName evidence="3">Nucleotide-binding universal stress protein, UspA family</fullName>
    </submittedName>
</protein>
<dbReference type="PANTHER" id="PTHR46268:SF6">
    <property type="entry name" value="UNIVERSAL STRESS PROTEIN UP12"/>
    <property type="match status" value="1"/>
</dbReference>
<dbReference type="PRINTS" id="PR01438">
    <property type="entry name" value="UNVRSLSTRESS"/>
</dbReference>
<dbReference type="RefSeq" id="WP_093918218.1">
    <property type="nucleotide sequence ID" value="NZ_FONW01000001.1"/>
</dbReference>
<dbReference type="PANTHER" id="PTHR46268">
    <property type="entry name" value="STRESS RESPONSE PROTEIN NHAX"/>
    <property type="match status" value="1"/>
</dbReference>
<accession>A0A1I2BPR5</accession>
<sequence length="366" mass="41155">MEEKIITIALLPYSKAEVLRSMLEAKGIECSLENVNLIQGAVATGVKVQIKAKDAKKAYPILNKLLGSIEKPMQKSENFILIPVDFSNYSLRAASMAFEIATELDSSVVFYHVIPQPDYFTIPYSDVMALDAGLYEHLKEREDYINEEFDKFLRKLSELVGKKVWQSVHMEQIVKMGYPEEDILSYTEIHPPRLIVMGIKGPDEGHGGVMGSTTAGVIYKANVPVLVIPEKAPLLNLAAVKKVVYATNFDEKDFIAIDKLLGLLQPFNTELTCLHIGDQDESEWDRAKLGNMGKVLKKNHKDAALKCVIVPGNDILQDLEKYIEKNDIDVLSLTTHKRNMITRIFNPSIARKMVFHLKTPLLVFHA</sequence>
<dbReference type="CDD" id="cd00293">
    <property type="entry name" value="USP-like"/>
    <property type="match status" value="2"/>
</dbReference>
<dbReference type="EMBL" id="FONW01000001">
    <property type="protein sequence ID" value="SFE58131.1"/>
    <property type="molecule type" value="Genomic_DNA"/>
</dbReference>
<organism evidence="3 4">
    <name type="scientific">Sunxiuqinia elliptica</name>
    <dbReference type="NCBI Taxonomy" id="655355"/>
    <lineage>
        <taxon>Bacteria</taxon>
        <taxon>Pseudomonadati</taxon>
        <taxon>Bacteroidota</taxon>
        <taxon>Bacteroidia</taxon>
        <taxon>Marinilabiliales</taxon>
        <taxon>Prolixibacteraceae</taxon>
        <taxon>Sunxiuqinia</taxon>
    </lineage>
</organism>
<dbReference type="Pfam" id="PF00582">
    <property type="entry name" value="Usp"/>
    <property type="match status" value="2"/>
</dbReference>
<comment type="similarity">
    <text evidence="1">Belongs to the universal stress protein A family.</text>
</comment>
<name>A0A1I2BPR5_9BACT</name>
<dbReference type="AlphaFoldDB" id="A0A1I2BPR5"/>
<gene>
    <name evidence="3" type="ORF">SAMN05216283_101480</name>
</gene>
<dbReference type="Gene3D" id="3.40.50.12370">
    <property type="match status" value="1"/>
</dbReference>
<proteinExistence type="inferred from homology"/>
<dbReference type="InterPro" id="IPR006015">
    <property type="entry name" value="Universal_stress_UspA"/>
</dbReference>
<dbReference type="STRING" id="655355.SAMN05216283_101480"/>
<evidence type="ECO:0000256" key="1">
    <source>
        <dbReference type="ARBA" id="ARBA00008791"/>
    </source>
</evidence>
<keyword evidence="4" id="KW-1185">Reference proteome</keyword>